<evidence type="ECO:0000313" key="4">
    <source>
        <dbReference type="Proteomes" id="UP000807469"/>
    </source>
</evidence>
<keyword evidence="4" id="KW-1185">Reference proteome</keyword>
<evidence type="ECO:0000256" key="2">
    <source>
        <dbReference type="SAM" id="Phobius"/>
    </source>
</evidence>
<keyword evidence="2" id="KW-0812">Transmembrane</keyword>
<feature type="transmembrane region" description="Helical" evidence="2">
    <location>
        <begin position="62"/>
        <end position="85"/>
    </location>
</feature>
<feature type="region of interest" description="Disordered" evidence="1">
    <location>
        <begin position="327"/>
        <end position="370"/>
    </location>
</feature>
<keyword evidence="2" id="KW-1133">Transmembrane helix</keyword>
<evidence type="ECO:0000313" key="3">
    <source>
        <dbReference type="EMBL" id="KAF9473193.1"/>
    </source>
</evidence>
<gene>
    <name evidence="3" type="ORF">BDN70DRAFT_899957</name>
</gene>
<feature type="compositionally biased region" description="Basic and acidic residues" evidence="1">
    <location>
        <begin position="274"/>
        <end position="288"/>
    </location>
</feature>
<dbReference type="AlphaFoldDB" id="A0A9P5YNT5"/>
<organism evidence="3 4">
    <name type="scientific">Pholiota conissans</name>
    <dbReference type="NCBI Taxonomy" id="109636"/>
    <lineage>
        <taxon>Eukaryota</taxon>
        <taxon>Fungi</taxon>
        <taxon>Dikarya</taxon>
        <taxon>Basidiomycota</taxon>
        <taxon>Agaricomycotina</taxon>
        <taxon>Agaricomycetes</taxon>
        <taxon>Agaricomycetidae</taxon>
        <taxon>Agaricales</taxon>
        <taxon>Agaricineae</taxon>
        <taxon>Strophariaceae</taxon>
        <taxon>Pholiota</taxon>
    </lineage>
</organism>
<feature type="region of interest" description="Disordered" evidence="1">
    <location>
        <begin position="272"/>
        <end position="297"/>
    </location>
</feature>
<comment type="caution">
    <text evidence="3">The sequence shown here is derived from an EMBL/GenBank/DDBJ whole genome shotgun (WGS) entry which is preliminary data.</text>
</comment>
<sequence>MSQTGTGLRAASSRQRFLQAFSLAACSSALRRACFFFAAPRFLTELEEGMERAWAGGGRPVFFSTIFVIGLLVVVATIKFLYAVVQRKVFKVAPHSADQLIKQNVWIHLLGKLIRQLHRAKLKEAHAVQRYRSRVGPDTLHGTSVLLCRAVKSAKGINVGLSLPGFILLEFEEEPGMRDKDHILSLCRWEDLVPFATFTLRGAAATQVDDDSIPDLEGPDAASYAELTGEVDNDLDTTLVESGDIMVSTKLLKEMSIGIELTDWRLRRGATGARRADGGEGLDSESKDPGVQGGIEADVSGAENDQAGVSDGGIEDAPPAIVDAEMGSVLDGDRAPSDLNGSVTRSRRCSSRPWRLSKRSTVRPAHITRG</sequence>
<name>A0A9P5YNT5_9AGAR</name>
<protein>
    <submittedName>
        <fullName evidence="3">Uncharacterized protein</fullName>
    </submittedName>
</protein>
<dbReference type="EMBL" id="MU155462">
    <property type="protein sequence ID" value="KAF9473193.1"/>
    <property type="molecule type" value="Genomic_DNA"/>
</dbReference>
<accession>A0A9P5YNT5</accession>
<keyword evidence="2" id="KW-0472">Membrane</keyword>
<feature type="compositionally biased region" description="Basic residues" evidence="1">
    <location>
        <begin position="345"/>
        <end position="370"/>
    </location>
</feature>
<proteinExistence type="predicted"/>
<evidence type="ECO:0000256" key="1">
    <source>
        <dbReference type="SAM" id="MobiDB-lite"/>
    </source>
</evidence>
<dbReference type="Proteomes" id="UP000807469">
    <property type="component" value="Unassembled WGS sequence"/>
</dbReference>
<reference evidence="3" key="1">
    <citation type="submission" date="2020-11" db="EMBL/GenBank/DDBJ databases">
        <authorList>
            <consortium name="DOE Joint Genome Institute"/>
            <person name="Ahrendt S."/>
            <person name="Riley R."/>
            <person name="Andreopoulos W."/>
            <person name="Labutti K."/>
            <person name="Pangilinan J."/>
            <person name="Ruiz-Duenas F.J."/>
            <person name="Barrasa J.M."/>
            <person name="Sanchez-Garcia M."/>
            <person name="Camarero S."/>
            <person name="Miyauchi S."/>
            <person name="Serrano A."/>
            <person name="Linde D."/>
            <person name="Babiker R."/>
            <person name="Drula E."/>
            <person name="Ayuso-Fernandez I."/>
            <person name="Pacheco R."/>
            <person name="Padilla G."/>
            <person name="Ferreira P."/>
            <person name="Barriuso J."/>
            <person name="Kellner H."/>
            <person name="Castanera R."/>
            <person name="Alfaro M."/>
            <person name="Ramirez L."/>
            <person name="Pisabarro A.G."/>
            <person name="Kuo A."/>
            <person name="Tritt A."/>
            <person name="Lipzen A."/>
            <person name="He G."/>
            <person name="Yan M."/>
            <person name="Ng V."/>
            <person name="Cullen D."/>
            <person name="Martin F."/>
            <person name="Rosso M.-N."/>
            <person name="Henrissat B."/>
            <person name="Hibbett D."/>
            <person name="Martinez A.T."/>
            <person name="Grigoriev I.V."/>
        </authorList>
    </citation>
    <scope>NUCLEOTIDE SEQUENCE</scope>
    <source>
        <strain evidence="3">CIRM-BRFM 674</strain>
    </source>
</reference>